<keyword evidence="2" id="KW-1133">Transmembrane helix</keyword>
<accession>A0A9D2H7S7</accession>
<name>A0A9D2H7S7_9MICO</name>
<evidence type="ECO:0000256" key="1">
    <source>
        <dbReference type="SAM" id="MobiDB-lite"/>
    </source>
</evidence>
<feature type="compositionally biased region" description="Low complexity" evidence="1">
    <location>
        <begin position="218"/>
        <end position="229"/>
    </location>
</feature>
<evidence type="ECO:0000313" key="5">
    <source>
        <dbReference type="Proteomes" id="UP000824220"/>
    </source>
</evidence>
<protein>
    <submittedName>
        <fullName evidence="4">SAF domain-containing protein</fullName>
    </submittedName>
</protein>
<comment type="caution">
    <text evidence="4">The sequence shown here is derived from an EMBL/GenBank/DDBJ whole genome shotgun (WGS) entry which is preliminary data.</text>
</comment>
<evidence type="ECO:0000313" key="4">
    <source>
        <dbReference type="EMBL" id="HJA05261.1"/>
    </source>
</evidence>
<feature type="transmembrane region" description="Helical" evidence="2">
    <location>
        <begin position="20"/>
        <end position="38"/>
    </location>
</feature>
<sequence length="229" mass="23014">MAPSARIARSGGRSWLDVRFLIGAILIAGSIAGVWTVVSAARETTPVLAAAHALVPGQALTASDVVEIDAHLGAAEGGYLVPDDLDDGLVSTRVVAEGEMVPASAIAEADEASQTTVVVRSALGVPTGITPGAQVELWAAPIVGPQEFGEPLVIAPAAIVAGVREDEGVVTGTGATLELTVPRDDVADVLQHVAAGSALSAVLAPVPREASEAPETPEPTSAARAESEE</sequence>
<keyword evidence="2" id="KW-0812">Transmembrane</keyword>
<reference evidence="4" key="1">
    <citation type="journal article" date="2021" name="PeerJ">
        <title>Extensive microbial diversity within the chicken gut microbiome revealed by metagenomics and culture.</title>
        <authorList>
            <person name="Gilroy R."/>
            <person name="Ravi A."/>
            <person name="Getino M."/>
            <person name="Pursley I."/>
            <person name="Horton D.L."/>
            <person name="Alikhan N.F."/>
            <person name="Baker D."/>
            <person name="Gharbi K."/>
            <person name="Hall N."/>
            <person name="Watson M."/>
            <person name="Adriaenssens E.M."/>
            <person name="Foster-Nyarko E."/>
            <person name="Jarju S."/>
            <person name="Secka A."/>
            <person name="Antonio M."/>
            <person name="Oren A."/>
            <person name="Chaudhuri R.R."/>
            <person name="La Ragione R."/>
            <person name="Hildebrand F."/>
            <person name="Pallen M.J."/>
        </authorList>
    </citation>
    <scope>NUCLEOTIDE SEQUENCE</scope>
    <source>
        <strain evidence="4">ChiHjej8B7-3636</strain>
    </source>
</reference>
<dbReference type="InterPro" id="IPR013974">
    <property type="entry name" value="SAF"/>
</dbReference>
<gene>
    <name evidence="4" type="ORF">H9800_10435</name>
</gene>
<evidence type="ECO:0000256" key="2">
    <source>
        <dbReference type="SAM" id="Phobius"/>
    </source>
</evidence>
<dbReference type="SMART" id="SM00858">
    <property type="entry name" value="SAF"/>
    <property type="match status" value="1"/>
</dbReference>
<dbReference type="Proteomes" id="UP000824220">
    <property type="component" value="Unassembled WGS sequence"/>
</dbReference>
<feature type="domain" description="SAF" evidence="3">
    <location>
        <begin position="45"/>
        <end position="107"/>
    </location>
</feature>
<feature type="region of interest" description="Disordered" evidence="1">
    <location>
        <begin position="206"/>
        <end position="229"/>
    </location>
</feature>
<dbReference type="AlphaFoldDB" id="A0A9D2H7S7"/>
<keyword evidence="2" id="KW-0472">Membrane</keyword>
<organism evidence="4 5">
    <name type="scientific">Candidatus Microbacterium stercoravium</name>
    <dbReference type="NCBI Taxonomy" id="2838697"/>
    <lineage>
        <taxon>Bacteria</taxon>
        <taxon>Bacillati</taxon>
        <taxon>Actinomycetota</taxon>
        <taxon>Actinomycetes</taxon>
        <taxon>Micrococcales</taxon>
        <taxon>Microbacteriaceae</taxon>
        <taxon>Microbacterium</taxon>
    </lineage>
</organism>
<reference evidence="4" key="2">
    <citation type="submission" date="2021-04" db="EMBL/GenBank/DDBJ databases">
        <authorList>
            <person name="Gilroy R."/>
        </authorList>
    </citation>
    <scope>NUCLEOTIDE SEQUENCE</scope>
    <source>
        <strain evidence="4">ChiHjej8B7-3636</strain>
    </source>
</reference>
<dbReference type="EMBL" id="DXAM01000140">
    <property type="protein sequence ID" value="HJA05261.1"/>
    <property type="molecule type" value="Genomic_DNA"/>
</dbReference>
<evidence type="ECO:0000259" key="3">
    <source>
        <dbReference type="SMART" id="SM00858"/>
    </source>
</evidence>
<proteinExistence type="predicted"/>
<dbReference type="CDD" id="cd11614">
    <property type="entry name" value="SAF_CpaB_FlgA_like"/>
    <property type="match status" value="1"/>
</dbReference>